<dbReference type="PANTHER" id="PTHR30204">
    <property type="entry name" value="REDOX-CYCLING DRUG-SENSING TRANSCRIPTIONAL ACTIVATOR SOXR"/>
    <property type="match status" value="1"/>
</dbReference>
<evidence type="ECO:0000256" key="1">
    <source>
        <dbReference type="ARBA" id="ARBA00023125"/>
    </source>
</evidence>
<keyword evidence="1 4" id="KW-0238">DNA-binding</keyword>
<dbReference type="RefSeq" id="WP_309941215.1">
    <property type="nucleotide sequence ID" value="NZ_AP025305.1"/>
</dbReference>
<proteinExistence type="predicted"/>
<reference evidence="4" key="1">
    <citation type="submission" date="2023-07" db="EMBL/GenBank/DDBJ databases">
        <title>Genomic Encyclopedia of Type Strains, Phase IV (KMG-IV): sequencing the most valuable type-strain genomes for metagenomic binning, comparative biology and taxonomic classification.</title>
        <authorList>
            <person name="Goeker M."/>
        </authorList>
    </citation>
    <scope>NUCLEOTIDE SEQUENCE</scope>
    <source>
        <strain evidence="4">DSM 26174</strain>
    </source>
</reference>
<feature type="region of interest" description="Disordered" evidence="2">
    <location>
        <begin position="130"/>
        <end position="164"/>
    </location>
</feature>
<accession>A0AAE3XQR6</accession>
<comment type="caution">
    <text evidence="4">The sequence shown here is derived from an EMBL/GenBank/DDBJ whole genome shotgun (WGS) entry which is preliminary data.</text>
</comment>
<evidence type="ECO:0000259" key="3">
    <source>
        <dbReference type="SMART" id="SM00422"/>
    </source>
</evidence>
<dbReference type="Pfam" id="PF13411">
    <property type="entry name" value="MerR_1"/>
    <property type="match status" value="1"/>
</dbReference>
<dbReference type="EMBL" id="JAVDQD010000006">
    <property type="protein sequence ID" value="MDR6240877.1"/>
    <property type="molecule type" value="Genomic_DNA"/>
</dbReference>
<evidence type="ECO:0000313" key="4">
    <source>
        <dbReference type="EMBL" id="MDR6240877.1"/>
    </source>
</evidence>
<dbReference type="InterPro" id="IPR047057">
    <property type="entry name" value="MerR_fam"/>
</dbReference>
<dbReference type="SMART" id="SM00422">
    <property type="entry name" value="HTH_MERR"/>
    <property type="match status" value="1"/>
</dbReference>
<dbReference type="CDD" id="cd04765">
    <property type="entry name" value="HTH_MlrA-like_sg2"/>
    <property type="match status" value="1"/>
</dbReference>
<dbReference type="InterPro" id="IPR009061">
    <property type="entry name" value="DNA-bd_dom_put_sf"/>
</dbReference>
<organism evidence="4 5">
    <name type="scientific">Aureibacter tunicatorum</name>
    <dbReference type="NCBI Taxonomy" id="866807"/>
    <lineage>
        <taxon>Bacteria</taxon>
        <taxon>Pseudomonadati</taxon>
        <taxon>Bacteroidota</taxon>
        <taxon>Cytophagia</taxon>
        <taxon>Cytophagales</taxon>
        <taxon>Persicobacteraceae</taxon>
        <taxon>Aureibacter</taxon>
    </lineage>
</organism>
<dbReference type="GO" id="GO:0003700">
    <property type="term" value="F:DNA-binding transcription factor activity"/>
    <property type="evidence" value="ECO:0007669"/>
    <property type="project" value="InterPro"/>
</dbReference>
<dbReference type="PANTHER" id="PTHR30204:SF15">
    <property type="entry name" value="BLL5018 PROTEIN"/>
    <property type="match status" value="1"/>
</dbReference>
<gene>
    <name evidence="4" type="ORF">HNQ88_003953</name>
</gene>
<dbReference type="GO" id="GO:0003677">
    <property type="term" value="F:DNA binding"/>
    <property type="evidence" value="ECO:0007669"/>
    <property type="project" value="UniProtKB-KW"/>
</dbReference>
<dbReference type="InterPro" id="IPR000551">
    <property type="entry name" value="MerR-type_HTH_dom"/>
</dbReference>
<dbReference type="AlphaFoldDB" id="A0AAE3XQR6"/>
<dbReference type="Gene3D" id="1.10.1660.10">
    <property type="match status" value="1"/>
</dbReference>
<keyword evidence="5" id="KW-1185">Reference proteome</keyword>
<sequence>MPYKERAIEKRYFSIGEVAEQLKVAPSLIRFWESEFDIIRPRKNRKGTRQFTQEDIKNLTLIYHLVKEKRYTINGAKEYLKHQSEGFLDRVQTINKLKSMKEFLTSLRDEIAPGDHADKEEEYYMDDMEGVEDYEDGEDIEMSEKEENPSPYKPNINPEANYGF</sequence>
<feature type="domain" description="HTH merR-type" evidence="3">
    <location>
        <begin position="13"/>
        <end position="83"/>
    </location>
</feature>
<name>A0AAE3XQR6_9BACT</name>
<evidence type="ECO:0000256" key="2">
    <source>
        <dbReference type="SAM" id="MobiDB-lite"/>
    </source>
</evidence>
<feature type="compositionally biased region" description="Acidic residues" evidence="2">
    <location>
        <begin position="130"/>
        <end position="141"/>
    </location>
</feature>
<dbReference type="Proteomes" id="UP001185092">
    <property type="component" value="Unassembled WGS sequence"/>
</dbReference>
<protein>
    <submittedName>
        <fullName evidence="4">DNA-binding transcriptional MerR regulator</fullName>
    </submittedName>
</protein>
<dbReference type="SUPFAM" id="SSF46955">
    <property type="entry name" value="Putative DNA-binding domain"/>
    <property type="match status" value="1"/>
</dbReference>
<evidence type="ECO:0000313" key="5">
    <source>
        <dbReference type="Proteomes" id="UP001185092"/>
    </source>
</evidence>